<comment type="caution">
    <text evidence="1">The sequence shown here is derived from an EMBL/GenBank/DDBJ whole genome shotgun (WGS) entry which is preliminary data.</text>
</comment>
<proteinExistence type="predicted"/>
<accession>A0A4C1V5E6</accession>
<dbReference type="Proteomes" id="UP000299102">
    <property type="component" value="Unassembled WGS sequence"/>
</dbReference>
<organism evidence="1 2">
    <name type="scientific">Eumeta variegata</name>
    <name type="common">Bagworm moth</name>
    <name type="synonym">Eumeta japonica</name>
    <dbReference type="NCBI Taxonomy" id="151549"/>
    <lineage>
        <taxon>Eukaryota</taxon>
        <taxon>Metazoa</taxon>
        <taxon>Ecdysozoa</taxon>
        <taxon>Arthropoda</taxon>
        <taxon>Hexapoda</taxon>
        <taxon>Insecta</taxon>
        <taxon>Pterygota</taxon>
        <taxon>Neoptera</taxon>
        <taxon>Endopterygota</taxon>
        <taxon>Lepidoptera</taxon>
        <taxon>Glossata</taxon>
        <taxon>Ditrysia</taxon>
        <taxon>Tineoidea</taxon>
        <taxon>Psychidae</taxon>
        <taxon>Oiketicinae</taxon>
        <taxon>Eumeta</taxon>
    </lineage>
</organism>
<dbReference type="AlphaFoldDB" id="A0A4C1V5E6"/>
<name>A0A4C1V5E6_EUMVA</name>
<sequence length="180" mass="20168">MYSSEPEKQSGHTLREDGYCTYYVDDLRAQSAKQPRKHSQLEPQMNAGRRITDLCLSIVITDMVLPEMAESVRIHVSQFDSNPDRLKTRRRGIGIVTINSKLFPTRVQIAPLIDSISPHPVYCRSHGLGLVRNDTPSCTAHKQKYIQHKTYTECVLFAVYTPRAGGSASSESSNSSVNID</sequence>
<evidence type="ECO:0000313" key="1">
    <source>
        <dbReference type="EMBL" id="GBP33819.1"/>
    </source>
</evidence>
<dbReference type="EMBL" id="BGZK01000279">
    <property type="protein sequence ID" value="GBP33819.1"/>
    <property type="molecule type" value="Genomic_DNA"/>
</dbReference>
<evidence type="ECO:0000313" key="2">
    <source>
        <dbReference type="Proteomes" id="UP000299102"/>
    </source>
</evidence>
<reference evidence="1 2" key="1">
    <citation type="journal article" date="2019" name="Commun. Biol.">
        <title>The bagworm genome reveals a unique fibroin gene that provides high tensile strength.</title>
        <authorList>
            <person name="Kono N."/>
            <person name="Nakamura H."/>
            <person name="Ohtoshi R."/>
            <person name="Tomita M."/>
            <person name="Numata K."/>
            <person name="Arakawa K."/>
        </authorList>
    </citation>
    <scope>NUCLEOTIDE SEQUENCE [LARGE SCALE GENOMIC DNA]</scope>
</reference>
<gene>
    <name evidence="1" type="ORF">EVAR_25420_1</name>
</gene>
<protein>
    <submittedName>
        <fullName evidence="1">Uncharacterized protein</fullName>
    </submittedName>
</protein>
<keyword evidence="2" id="KW-1185">Reference proteome</keyword>